<organism evidence="1">
    <name type="scientific">Rhizophora mucronata</name>
    <name type="common">Asiatic mangrove</name>
    <dbReference type="NCBI Taxonomy" id="61149"/>
    <lineage>
        <taxon>Eukaryota</taxon>
        <taxon>Viridiplantae</taxon>
        <taxon>Streptophyta</taxon>
        <taxon>Embryophyta</taxon>
        <taxon>Tracheophyta</taxon>
        <taxon>Spermatophyta</taxon>
        <taxon>Magnoliopsida</taxon>
        <taxon>eudicotyledons</taxon>
        <taxon>Gunneridae</taxon>
        <taxon>Pentapetalae</taxon>
        <taxon>rosids</taxon>
        <taxon>fabids</taxon>
        <taxon>Malpighiales</taxon>
        <taxon>Rhizophoraceae</taxon>
        <taxon>Rhizophora</taxon>
    </lineage>
</organism>
<sequence length="57" mass="6541">MSGILPFTKKDLHVDDPVVCHLFPCHCFQMFHYHLDFPQGTSCYSESKLDTLVGLLK</sequence>
<accession>A0A2P2IZA6</accession>
<reference evidence="1" key="1">
    <citation type="submission" date="2018-02" db="EMBL/GenBank/DDBJ databases">
        <title>Rhizophora mucronata_Transcriptome.</title>
        <authorList>
            <person name="Meera S.P."/>
            <person name="Sreeshan A."/>
            <person name="Augustine A."/>
        </authorList>
    </citation>
    <scope>NUCLEOTIDE SEQUENCE</scope>
    <source>
        <tissue evidence="1">Leaf</tissue>
    </source>
</reference>
<dbReference type="EMBL" id="GGEC01006091">
    <property type="protein sequence ID" value="MBW86574.1"/>
    <property type="molecule type" value="Transcribed_RNA"/>
</dbReference>
<name>A0A2P2IZA6_RHIMU</name>
<evidence type="ECO:0000313" key="1">
    <source>
        <dbReference type="EMBL" id="MBW86574.1"/>
    </source>
</evidence>
<protein>
    <submittedName>
        <fullName evidence="1">Uncharacterized protein</fullName>
    </submittedName>
</protein>
<dbReference type="AlphaFoldDB" id="A0A2P2IZA6"/>
<proteinExistence type="predicted"/>